<accession>A0ABT1T724</accession>
<protein>
    <recommendedName>
        <fullName evidence="3">MarR family transcriptional regulator</fullName>
    </recommendedName>
</protein>
<sequence>MKAHNGMRPHDVVVLLKIISIGDKWFNKDLSESLYISSSEISESLNRSMIARLISPDKKKVFKSALIRFIENGLAFVFPVEPGAIERGIPTAHSAPILKEHFLSEENYVWPSPNGKVRGQSIVPLYPNQIRAVLNDEKLYNMLALVDSVRVGKVRECEKALELLRQIFGLEYA</sequence>
<evidence type="ECO:0000313" key="2">
    <source>
        <dbReference type="Proteomes" id="UP001204376"/>
    </source>
</evidence>
<dbReference type="Proteomes" id="UP001204376">
    <property type="component" value="Unassembled WGS sequence"/>
</dbReference>
<comment type="caution">
    <text evidence="1">The sequence shown here is derived from an EMBL/GenBank/DDBJ whole genome shotgun (WGS) entry which is preliminary data.</text>
</comment>
<gene>
    <name evidence="1" type="ORF">NPE20_20725</name>
</gene>
<reference evidence="1 2" key="1">
    <citation type="submission" date="2022-07" db="EMBL/GenBank/DDBJ databases">
        <title>Mucilaginibacter sp. JC4.</title>
        <authorList>
            <person name="Le V."/>
            <person name="Ko S.-R."/>
            <person name="Ahn C.-Y."/>
            <person name="Oh H.-M."/>
        </authorList>
    </citation>
    <scope>NUCLEOTIDE SEQUENCE [LARGE SCALE GENOMIC DNA]</scope>
    <source>
        <strain evidence="1 2">JC4</strain>
    </source>
</reference>
<proteinExistence type="predicted"/>
<keyword evidence="2" id="KW-1185">Reference proteome</keyword>
<dbReference type="RefSeq" id="WP_256540596.1">
    <property type="nucleotide sequence ID" value="NZ_JANHOH010000007.1"/>
</dbReference>
<organism evidence="1 2">
    <name type="scientific">Mucilaginibacter aquariorum</name>
    <dbReference type="NCBI Taxonomy" id="2967225"/>
    <lineage>
        <taxon>Bacteria</taxon>
        <taxon>Pseudomonadati</taxon>
        <taxon>Bacteroidota</taxon>
        <taxon>Sphingobacteriia</taxon>
        <taxon>Sphingobacteriales</taxon>
        <taxon>Sphingobacteriaceae</taxon>
        <taxon>Mucilaginibacter</taxon>
    </lineage>
</organism>
<dbReference type="EMBL" id="JANHOH010000007">
    <property type="protein sequence ID" value="MCQ6960416.1"/>
    <property type="molecule type" value="Genomic_DNA"/>
</dbReference>
<evidence type="ECO:0008006" key="3">
    <source>
        <dbReference type="Google" id="ProtNLM"/>
    </source>
</evidence>
<evidence type="ECO:0000313" key="1">
    <source>
        <dbReference type="EMBL" id="MCQ6960416.1"/>
    </source>
</evidence>
<name>A0ABT1T724_9SPHI</name>